<protein>
    <submittedName>
        <fullName evidence="3">Uncharacterized protein</fullName>
    </submittedName>
</protein>
<keyword evidence="2" id="KW-0812">Transmembrane</keyword>
<dbReference type="Proteomes" id="UP001596407">
    <property type="component" value="Unassembled WGS sequence"/>
</dbReference>
<gene>
    <name evidence="3" type="ORF">ACFQJ6_12405</name>
</gene>
<dbReference type="EMBL" id="JBHSZH010000005">
    <property type="protein sequence ID" value="MFC7080792.1"/>
    <property type="molecule type" value="Genomic_DNA"/>
</dbReference>
<organism evidence="3 4">
    <name type="scientific">Halorussus caseinilyticus</name>
    <dbReference type="NCBI Taxonomy" id="3034025"/>
    <lineage>
        <taxon>Archaea</taxon>
        <taxon>Methanobacteriati</taxon>
        <taxon>Methanobacteriota</taxon>
        <taxon>Stenosarchaea group</taxon>
        <taxon>Halobacteria</taxon>
        <taxon>Halobacteriales</taxon>
        <taxon>Haladaptataceae</taxon>
        <taxon>Halorussus</taxon>
    </lineage>
</organism>
<dbReference type="AlphaFoldDB" id="A0ABD5WNQ3"/>
<dbReference type="RefSeq" id="WP_382209858.1">
    <property type="nucleotide sequence ID" value="NZ_JBHSZH010000005.1"/>
</dbReference>
<accession>A0ABD5WNQ3</accession>
<keyword evidence="2" id="KW-1133">Transmembrane helix</keyword>
<sequence>MWSDWFNDRGGRGAVVAVAVAVPCGLIGSTIEAVAVVVAAVAVAVVIGSTVEAATLGPTILVNRDDRTRSSRTLRTATATAEVVTKESRKAPARWSGRDATTY</sequence>
<feature type="transmembrane region" description="Helical" evidence="2">
    <location>
        <begin position="37"/>
        <end position="62"/>
    </location>
</feature>
<feature type="compositionally biased region" description="Low complexity" evidence="1">
    <location>
        <begin position="71"/>
        <end position="81"/>
    </location>
</feature>
<evidence type="ECO:0000313" key="4">
    <source>
        <dbReference type="Proteomes" id="UP001596407"/>
    </source>
</evidence>
<reference evidence="3 4" key="1">
    <citation type="journal article" date="2019" name="Int. J. Syst. Evol. Microbiol.">
        <title>The Global Catalogue of Microorganisms (GCM) 10K type strain sequencing project: providing services to taxonomists for standard genome sequencing and annotation.</title>
        <authorList>
            <consortium name="The Broad Institute Genomics Platform"/>
            <consortium name="The Broad Institute Genome Sequencing Center for Infectious Disease"/>
            <person name="Wu L."/>
            <person name="Ma J."/>
        </authorList>
    </citation>
    <scope>NUCLEOTIDE SEQUENCE [LARGE SCALE GENOMIC DNA]</scope>
    <source>
        <strain evidence="3 4">DT72</strain>
    </source>
</reference>
<evidence type="ECO:0000256" key="1">
    <source>
        <dbReference type="SAM" id="MobiDB-lite"/>
    </source>
</evidence>
<evidence type="ECO:0000256" key="2">
    <source>
        <dbReference type="SAM" id="Phobius"/>
    </source>
</evidence>
<feature type="region of interest" description="Disordered" evidence="1">
    <location>
        <begin position="71"/>
        <end position="103"/>
    </location>
</feature>
<feature type="transmembrane region" description="Helical" evidence="2">
    <location>
        <begin position="12"/>
        <end position="31"/>
    </location>
</feature>
<comment type="caution">
    <text evidence="3">The sequence shown here is derived from an EMBL/GenBank/DDBJ whole genome shotgun (WGS) entry which is preliminary data.</text>
</comment>
<keyword evidence="4" id="KW-1185">Reference proteome</keyword>
<evidence type="ECO:0000313" key="3">
    <source>
        <dbReference type="EMBL" id="MFC7080792.1"/>
    </source>
</evidence>
<name>A0ABD5WNQ3_9EURY</name>
<proteinExistence type="predicted"/>
<keyword evidence="2" id="KW-0472">Membrane</keyword>